<sequence>MRLMKNYKDPHKEREAKKYDRPIPSRELMLDVMDKTGHPMGFNELADALGVTEQPDLDAMKFRLRAMERDGQILFNRGKKYVPTTKADLIAGRVQGHPDGFGFLIPEDGSDDLYLHGKQMRKVMHGDKVLASVTGIDRRGRREGAVIEVLENNTESVVGRYFVESGLGFVTPDNSRIAQDILIPPENSGDAKSGQIVVARIVEHPTSRHQAIGKIIETLGDHMAPGMEIDIALRSHDLPHVWPEGVKTETDKLSDEVLEEDKKGRVDLRQMPLVTIDGEDSRDFDDAVYCEQNKQGNWVLTVAIADVSHYVRPGTELDKEAIERATSVYFPAEVIPMLPEKISNGLCSLNPKVDRLCMVCEATIDGNGEVTDYRFYNAVMNSAARLTYNKMAAMVVDQNADLRDEYAPIIDHLDDLYKLYKVLRKARDDRGSIDFETTETQIIFGENRKIENIIPTTRNDAHKIIEECMVTANMCAARFLKKNKIPALHRVHAGPETEKLAKVHEFLNGLGLKLGGGDDPQPKDYAELLRSVSDRPDARLIQTVMLRSMSRAQYAPEDKEHPDNTRHFGLARKDYAHFTSPIRRYPDLLVHRAILHILENKTAKGYRYDYAAMKKLGEHCSQCEQRADDASRDVMSWLKAEYMQDKIGETFKGIISTVTSFGLFVELDDVFVEGLVHVSALKSDYYHFDAARHTMTGENSGKTFRLGDSIEILVARVDLEDRKIDFVLPDSGDSKDSHDQGSRKPRKKKSGSSYSKNAKKDTKNSEKTSAKKKKKTTPKNVKKSKKKAKLASKRKGKQ</sequence>
<dbReference type="InterPro" id="IPR004476">
    <property type="entry name" value="RNase_II/RNase_R"/>
</dbReference>
<dbReference type="InterPro" id="IPR040476">
    <property type="entry name" value="CSD2"/>
</dbReference>
<protein>
    <recommendedName>
        <fullName evidence="8">Ribonuclease R</fullName>
        <shortName evidence="8">RNase R</shortName>
        <ecNumber evidence="8">3.1.13.1</ecNumber>
    </recommendedName>
</protein>
<dbReference type="EC" id="3.1.13.1" evidence="8"/>
<evidence type="ECO:0000256" key="9">
    <source>
        <dbReference type="SAM" id="MobiDB-lite"/>
    </source>
</evidence>
<comment type="subcellular location">
    <subcellularLocation>
        <location evidence="2 8">Cytoplasm</location>
    </subcellularLocation>
</comment>
<dbReference type="PROSITE" id="PS50126">
    <property type="entry name" value="S1"/>
    <property type="match status" value="1"/>
</dbReference>
<comment type="similarity">
    <text evidence="8">Belongs to the RNR ribonuclease family. RNase R subfamily.</text>
</comment>
<feature type="compositionally biased region" description="Basic and acidic residues" evidence="9">
    <location>
        <begin position="758"/>
        <end position="769"/>
    </location>
</feature>
<dbReference type="PANTHER" id="PTHR23355">
    <property type="entry name" value="RIBONUCLEASE"/>
    <property type="match status" value="1"/>
</dbReference>
<evidence type="ECO:0000256" key="7">
    <source>
        <dbReference type="ARBA" id="ARBA00022884"/>
    </source>
</evidence>
<dbReference type="HAMAP" id="MF_01895">
    <property type="entry name" value="RNase_R"/>
    <property type="match status" value="1"/>
</dbReference>
<dbReference type="Gene3D" id="2.40.50.140">
    <property type="entry name" value="Nucleic acid-binding proteins"/>
    <property type="match status" value="2"/>
</dbReference>
<evidence type="ECO:0000256" key="1">
    <source>
        <dbReference type="ARBA" id="ARBA00001849"/>
    </source>
</evidence>
<reference evidence="11 12" key="1">
    <citation type="submission" date="2019-03" db="EMBL/GenBank/DDBJ databases">
        <title>Genomic Encyclopedia of Type Strains, Phase IV (KMG-IV): sequencing the most valuable type-strain genomes for metagenomic binning, comparative biology and taxonomic classification.</title>
        <authorList>
            <person name="Goeker M."/>
        </authorList>
    </citation>
    <scope>NUCLEOTIDE SEQUENCE [LARGE SCALE GENOMIC DNA]</scope>
    <source>
        <strain evidence="11 12">DSM 24830</strain>
    </source>
</reference>
<dbReference type="GO" id="GO:0006402">
    <property type="term" value="P:mRNA catabolic process"/>
    <property type="evidence" value="ECO:0007669"/>
    <property type="project" value="TreeGrafter"/>
</dbReference>
<dbReference type="NCBIfam" id="TIGR02063">
    <property type="entry name" value="RNase_R"/>
    <property type="match status" value="1"/>
</dbReference>
<dbReference type="Proteomes" id="UP000294887">
    <property type="component" value="Unassembled WGS sequence"/>
</dbReference>
<dbReference type="Pfam" id="PF00575">
    <property type="entry name" value="S1"/>
    <property type="match status" value="1"/>
</dbReference>
<dbReference type="InterPro" id="IPR012340">
    <property type="entry name" value="NA-bd_OB-fold"/>
</dbReference>
<keyword evidence="12" id="KW-1185">Reference proteome</keyword>
<dbReference type="SMART" id="SM00316">
    <property type="entry name" value="S1"/>
    <property type="match status" value="1"/>
</dbReference>
<organism evidence="11 12">
    <name type="scientific">Cocleimonas flava</name>
    <dbReference type="NCBI Taxonomy" id="634765"/>
    <lineage>
        <taxon>Bacteria</taxon>
        <taxon>Pseudomonadati</taxon>
        <taxon>Pseudomonadota</taxon>
        <taxon>Gammaproteobacteria</taxon>
        <taxon>Thiotrichales</taxon>
        <taxon>Thiotrichaceae</taxon>
        <taxon>Cocleimonas</taxon>
    </lineage>
</organism>
<evidence type="ECO:0000259" key="10">
    <source>
        <dbReference type="PROSITE" id="PS50126"/>
    </source>
</evidence>
<name>A0A4R1EXQ2_9GAMM</name>
<keyword evidence="4 8" id="KW-0540">Nuclease</keyword>
<dbReference type="SUPFAM" id="SSF50249">
    <property type="entry name" value="Nucleic acid-binding proteins"/>
    <property type="match status" value="4"/>
</dbReference>
<dbReference type="InterPro" id="IPR013223">
    <property type="entry name" value="RNase_B_OB_dom"/>
</dbReference>
<dbReference type="GO" id="GO:0008859">
    <property type="term" value="F:exoribonuclease II activity"/>
    <property type="evidence" value="ECO:0007669"/>
    <property type="project" value="UniProtKB-UniRule"/>
</dbReference>
<proteinExistence type="inferred from homology"/>
<dbReference type="InterPro" id="IPR001900">
    <property type="entry name" value="RNase_II/R"/>
</dbReference>
<dbReference type="InterPro" id="IPR003029">
    <property type="entry name" value="S1_domain"/>
</dbReference>
<evidence type="ECO:0000313" key="12">
    <source>
        <dbReference type="Proteomes" id="UP000294887"/>
    </source>
</evidence>
<dbReference type="PANTHER" id="PTHR23355:SF9">
    <property type="entry name" value="DIS3-LIKE EXONUCLEASE 2"/>
    <property type="match status" value="1"/>
</dbReference>
<feature type="domain" description="S1 motif" evidence="10">
    <location>
        <begin position="648"/>
        <end position="729"/>
    </location>
</feature>
<comment type="catalytic activity">
    <reaction evidence="1 8">
        <text>Exonucleolytic cleavage in the 3'- to 5'-direction to yield nucleoside 5'-phosphates.</text>
        <dbReference type="EC" id="3.1.13.1"/>
    </reaction>
</comment>
<dbReference type="PROSITE" id="PS01175">
    <property type="entry name" value="RIBONUCLEASE_II"/>
    <property type="match status" value="1"/>
</dbReference>
<dbReference type="EMBL" id="SMFQ01000004">
    <property type="protein sequence ID" value="TCJ84649.1"/>
    <property type="molecule type" value="Genomic_DNA"/>
</dbReference>
<evidence type="ECO:0000256" key="3">
    <source>
        <dbReference type="ARBA" id="ARBA00022490"/>
    </source>
</evidence>
<dbReference type="SMART" id="SM00955">
    <property type="entry name" value="RNB"/>
    <property type="match status" value="1"/>
</dbReference>
<evidence type="ECO:0000256" key="2">
    <source>
        <dbReference type="ARBA" id="ARBA00004496"/>
    </source>
</evidence>
<keyword evidence="6 8" id="KW-0269">Exonuclease</keyword>
<evidence type="ECO:0000256" key="6">
    <source>
        <dbReference type="ARBA" id="ARBA00022839"/>
    </source>
</evidence>
<dbReference type="FunFam" id="2.40.50.140:FF:000213">
    <property type="entry name" value="Ribonuclease R"/>
    <property type="match status" value="1"/>
</dbReference>
<feature type="compositionally biased region" description="Basic and acidic residues" evidence="9">
    <location>
        <begin position="732"/>
        <end position="742"/>
    </location>
</feature>
<dbReference type="Pfam" id="PF08206">
    <property type="entry name" value="OB_RNB"/>
    <property type="match status" value="1"/>
</dbReference>
<feature type="region of interest" description="Disordered" evidence="9">
    <location>
        <begin position="729"/>
        <end position="798"/>
    </location>
</feature>
<feature type="compositionally biased region" description="Basic residues" evidence="9">
    <location>
        <begin position="770"/>
        <end position="798"/>
    </location>
</feature>
<evidence type="ECO:0000256" key="8">
    <source>
        <dbReference type="HAMAP-Rule" id="MF_01895"/>
    </source>
</evidence>
<dbReference type="InterPro" id="IPR011129">
    <property type="entry name" value="CSD"/>
</dbReference>
<dbReference type="InterPro" id="IPR050180">
    <property type="entry name" value="RNR_Ribonuclease"/>
</dbReference>
<dbReference type="NCBIfam" id="NF008648">
    <property type="entry name" value="PRK11642.1"/>
    <property type="match status" value="1"/>
</dbReference>
<dbReference type="GO" id="GO:0003723">
    <property type="term" value="F:RNA binding"/>
    <property type="evidence" value="ECO:0007669"/>
    <property type="project" value="UniProtKB-UniRule"/>
</dbReference>
<dbReference type="SMART" id="SM00357">
    <property type="entry name" value="CSP"/>
    <property type="match status" value="2"/>
</dbReference>
<gene>
    <name evidence="8" type="primary">rnr</name>
    <name evidence="11" type="ORF">EV695_2608</name>
</gene>
<evidence type="ECO:0000256" key="4">
    <source>
        <dbReference type="ARBA" id="ARBA00022722"/>
    </source>
</evidence>
<dbReference type="AlphaFoldDB" id="A0A4R1EXQ2"/>
<dbReference type="InterPro" id="IPR022966">
    <property type="entry name" value="RNase_II/R_CS"/>
</dbReference>
<accession>A0A4R1EXQ2</accession>
<keyword evidence="7 8" id="KW-0694">RNA-binding</keyword>
<dbReference type="Pfam" id="PF17876">
    <property type="entry name" value="CSD2"/>
    <property type="match status" value="1"/>
</dbReference>
<keyword evidence="5 8" id="KW-0378">Hydrolase</keyword>
<dbReference type="Pfam" id="PF00773">
    <property type="entry name" value="RNB"/>
    <property type="match status" value="1"/>
</dbReference>
<keyword evidence="3 8" id="KW-0963">Cytoplasm</keyword>
<dbReference type="InterPro" id="IPR011805">
    <property type="entry name" value="RNase_R"/>
</dbReference>
<evidence type="ECO:0000313" key="11">
    <source>
        <dbReference type="EMBL" id="TCJ84649.1"/>
    </source>
</evidence>
<dbReference type="NCBIfam" id="TIGR00358">
    <property type="entry name" value="3_prime_RNase"/>
    <property type="match status" value="1"/>
</dbReference>
<comment type="function">
    <text evidence="8">3'-5' exoribonuclease that releases 5'-nucleoside monophosphates and is involved in maturation of structured RNAs.</text>
</comment>
<dbReference type="CDD" id="cd04471">
    <property type="entry name" value="S1_RNase_R"/>
    <property type="match status" value="1"/>
</dbReference>
<evidence type="ECO:0000256" key="5">
    <source>
        <dbReference type="ARBA" id="ARBA00022801"/>
    </source>
</evidence>
<comment type="caution">
    <text evidence="11">The sequence shown here is derived from an EMBL/GenBank/DDBJ whole genome shotgun (WGS) entry which is preliminary data.</text>
</comment>
<dbReference type="GO" id="GO:0005829">
    <property type="term" value="C:cytosol"/>
    <property type="evidence" value="ECO:0007669"/>
    <property type="project" value="UniProtKB-ARBA"/>
</dbReference>